<dbReference type="Pfam" id="PF13556">
    <property type="entry name" value="HTH_30"/>
    <property type="match status" value="1"/>
</dbReference>
<dbReference type="Pfam" id="PF17853">
    <property type="entry name" value="GGDEF_2"/>
    <property type="match status" value="1"/>
</dbReference>
<feature type="domain" description="Purine catabolism PurC-like" evidence="3">
    <location>
        <begin position="6"/>
        <end position="122"/>
    </location>
</feature>
<evidence type="ECO:0000313" key="6">
    <source>
        <dbReference type="EMBL" id="QEU91279.1"/>
    </source>
</evidence>
<dbReference type="AlphaFoldDB" id="A0A5J6G720"/>
<dbReference type="Proteomes" id="UP000325529">
    <property type="component" value="Chromosome"/>
</dbReference>
<evidence type="ECO:0000256" key="1">
    <source>
        <dbReference type="ARBA" id="ARBA00006754"/>
    </source>
</evidence>
<dbReference type="InterPro" id="IPR041522">
    <property type="entry name" value="CdaR_GGDEF"/>
</dbReference>
<feature type="domain" description="CdaR GGDEF-like" evidence="5">
    <location>
        <begin position="282"/>
        <end position="438"/>
    </location>
</feature>
<protein>
    <submittedName>
        <fullName evidence="6">PucR family transcriptional regulator</fullName>
    </submittedName>
</protein>
<accession>A0A5J6G720</accession>
<evidence type="ECO:0000313" key="7">
    <source>
        <dbReference type="Proteomes" id="UP000325529"/>
    </source>
</evidence>
<gene>
    <name evidence="6" type="ORF">CP970_10620</name>
</gene>
<dbReference type="InterPro" id="IPR025736">
    <property type="entry name" value="PucR_C-HTH_dom"/>
</dbReference>
<sequence>MHVEDLLHDTALDLDLLWGDGALLTREISGVTATDLEDPTRFLRAGEVVLSGLVWWGPEQGREKTDRFVAALAAAGAAALLAGEETHGTVPDALVDACRTHGIALVAVPPHTNFRAIIDAVYLRQWGDLSRRPSGHHALPENVRIELSRLLESGADAATLLDRALAHLGTPACHLLTATGRTVARTPTAPPLAPAEAVRRLTRPSGISLRIETDATEYDATAYDSWHLYLHDPDEAPPRLLHEIADVVARHQERRSREESGARERAAALLVLMDAAAREPEGPALRAALRACALPEEGPYQVVAADVGGAAAGGAGRQTVQPTAALGALTEALRHLPGGPAFAVGALPDGTVAAVVHVAGLGDDPADGSQREGGQLGGRQREGVQLDDGQQDGVQLEGIWPLLTACTPHAPVHGGIGDTARTPERLRRSLTQARYALAAARSAAPRRGELTHTRDMTTLPALLAGVPDDVRSAFLARTLGTLTDDTDQSQRTLLHTLETYLAHNGSWARTAEALHLHVNTVHYRIQRIETLTGRDLSRLDHKLDLYAALRCR</sequence>
<feature type="domain" description="PucR C-terminal helix-turn-helix" evidence="4">
    <location>
        <begin position="493"/>
        <end position="550"/>
    </location>
</feature>
<reference evidence="6 7" key="1">
    <citation type="submission" date="2017-09" db="EMBL/GenBank/DDBJ databases">
        <authorList>
            <person name="Lee N."/>
            <person name="Cho B.-K."/>
        </authorList>
    </citation>
    <scope>NUCLEOTIDE SEQUENCE [LARGE SCALE GENOMIC DNA]</scope>
    <source>
        <strain evidence="6 7">ATCC 12853</strain>
    </source>
</reference>
<organism evidence="6 7">
    <name type="scientific">Streptomyces kanamyceticus</name>
    <dbReference type="NCBI Taxonomy" id="1967"/>
    <lineage>
        <taxon>Bacteria</taxon>
        <taxon>Bacillati</taxon>
        <taxon>Actinomycetota</taxon>
        <taxon>Actinomycetes</taxon>
        <taxon>Kitasatosporales</taxon>
        <taxon>Streptomycetaceae</taxon>
        <taxon>Streptomyces</taxon>
    </lineage>
</organism>
<dbReference type="InterPro" id="IPR012914">
    <property type="entry name" value="PucR_dom"/>
</dbReference>
<dbReference type="PANTHER" id="PTHR33744:SF17">
    <property type="entry name" value="CONSERVED PROTEIN"/>
    <property type="match status" value="1"/>
</dbReference>
<dbReference type="RefSeq" id="WP_150493219.1">
    <property type="nucleotide sequence ID" value="NZ_CP023699.1"/>
</dbReference>
<dbReference type="InterPro" id="IPR042070">
    <property type="entry name" value="PucR_C-HTH_sf"/>
</dbReference>
<dbReference type="Pfam" id="PF07905">
    <property type="entry name" value="PucR"/>
    <property type="match status" value="1"/>
</dbReference>
<name>A0A5J6G720_STRKN</name>
<dbReference type="EMBL" id="CP023699">
    <property type="protein sequence ID" value="QEU91279.1"/>
    <property type="molecule type" value="Genomic_DNA"/>
</dbReference>
<dbReference type="Gene3D" id="1.10.10.2840">
    <property type="entry name" value="PucR C-terminal helix-turn-helix domain"/>
    <property type="match status" value="1"/>
</dbReference>
<dbReference type="KEGG" id="ska:CP970_10620"/>
<evidence type="ECO:0000259" key="5">
    <source>
        <dbReference type="Pfam" id="PF17853"/>
    </source>
</evidence>
<evidence type="ECO:0000256" key="2">
    <source>
        <dbReference type="SAM" id="MobiDB-lite"/>
    </source>
</evidence>
<proteinExistence type="inferred from homology"/>
<dbReference type="InterPro" id="IPR051448">
    <property type="entry name" value="CdaR-like_regulators"/>
</dbReference>
<feature type="region of interest" description="Disordered" evidence="2">
    <location>
        <begin position="363"/>
        <end position="384"/>
    </location>
</feature>
<dbReference type="PANTHER" id="PTHR33744">
    <property type="entry name" value="CARBOHYDRATE DIACID REGULATOR"/>
    <property type="match status" value="1"/>
</dbReference>
<evidence type="ECO:0000259" key="3">
    <source>
        <dbReference type="Pfam" id="PF07905"/>
    </source>
</evidence>
<evidence type="ECO:0000259" key="4">
    <source>
        <dbReference type="Pfam" id="PF13556"/>
    </source>
</evidence>
<comment type="similarity">
    <text evidence="1">Belongs to the CdaR family.</text>
</comment>
<keyword evidence="7" id="KW-1185">Reference proteome</keyword>